<keyword evidence="2" id="KW-1185">Reference proteome</keyword>
<accession>A0A059FUD3</accession>
<dbReference type="PATRIC" id="fig|1280950.3.peg.407"/>
<comment type="caution">
    <text evidence="1">The sequence shown here is derived from an EMBL/GenBank/DDBJ whole genome shotgun (WGS) entry which is preliminary data.</text>
</comment>
<name>A0A059FUD3_9PROT</name>
<reference evidence="1 2" key="1">
    <citation type="journal article" date="2014" name="Antonie Van Leeuwenhoek">
        <title>Hyphomonas beringensis sp. nov. and Hyphomonas chukchiensis sp. nov., isolated from surface seawater of the Bering Sea and Chukchi Sea.</title>
        <authorList>
            <person name="Li C."/>
            <person name="Lai Q."/>
            <person name="Li G."/>
            <person name="Dong C."/>
            <person name="Wang J."/>
            <person name="Liao Y."/>
            <person name="Shao Z."/>
        </authorList>
    </citation>
    <scope>NUCLEOTIDE SEQUENCE [LARGE SCALE GENOMIC DNA]</scope>
    <source>
        <strain evidence="1 2">MHS-2</strain>
    </source>
</reference>
<proteinExistence type="predicted"/>
<dbReference type="PROSITE" id="PS51257">
    <property type="entry name" value="PROKAR_LIPOPROTEIN"/>
    <property type="match status" value="1"/>
</dbReference>
<protein>
    <recommendedName>
        <fullName evidence="3">Lipoprotein</fullName>
    </recommendedName>
</protein>
<evidence type="ECO:0000313" key="1">
    <source>
        <dbReference type="EMBL" id="KCZ94106.1"/>
    </source>
</evidence>
<sequence length="155" mass="16547">MQKLEQEMPLRPIHGRALGALCAVAFGLTACGQTNADSLAPEQKANAASADAVCLERLPDEIAVPDAFVVETCTQSEKMTTFRGRATPAQDIDAVFGALKSTYKAAGFTLYDNSNGKIRSVIFGGSGHRKGEIQLNPKDGFLAVAVNLYPLEMEQ</sequence>
<organism evidence="1 2">
    <name type="scientific">Hyphomonas johnsonii MHS-2</name>
    <dbReference type="NCBI Taxonomy" id="1280950"/>
    <lineage>
        <taxon>Bacteria</taxon>
        <taxon>Pseudomonadati</taxon>
        <taxon>Pseudomonadota</taxon>
        <taxon>Alphaproteobacteria</taxon>
        <taxon>Hyphomonadales</taxon>
        <taxon>Hyphomonadaceae</taxon>
        <taxon>Hyphomonas</taxon>
    </lineage>
</organism>
<gene>
    <name evidence="1" type="ORF">HJO_01985</name>
</gene>
<dbReference type="AlphaFoldDB" id="A0A059FUD3"/>
<evidence type="ECO:0000313" key="2">
    <source>
        <dbReference type="Proteomes" id="UP000025171"/>
    </source>
</evidence>
<evidence type="ECO:0008006" key="3">
    <source>
        <dbReference type="Google" id="ProtNLM"/>
    </source>
</evidence>
<dbReference type="EMBL" id="ARYK01000001">
    <property type="protein sequence ID" value="KCZ94106.1"/>
    <property type="molecule type" value="Genomic_DNA"/>
</dbReference>
<dbReference type="Proteomes" id="UP000025171">
    <property type="component" value="Unassembled WGS sequence"/>
</dbReference>